<dbReference type="Proteomes" id="UP000323166">
    <property type="component" value="Unassembled WGS sequence"/>
</dbReference>
<evidence type="ECO:0000256" key="1">
    <source>
        <dbReference type="ARBA" id="ARBA00009184"/>
    </source>
</evidence>
<dbReference type="AlphaFoldDB" id="A0A5S4ZY36"/>
<dbReference type="RefSeq" id="WP_166510348.1">
    <property type="nucleotide sequence ID" value="NZ_VNHM01000001.1"/>
</dbReference>
<reference evidence="3 4" key="1">
    <citation type="submission" date="2019-07" db="EMBL/GenBank/DDBJ databases">
        <title>Genomic Encyclopedia of Type Strains, Phase I: the one thousand microbial genomes (KMG-I) project.</title>
        <authorList>
            <person name="Kyrpides N."/>
        </authorList>
    </citation>
    <scope>NUCLEOTIDE SEQUENCE [LARGE SCALE GENOMIC DNA]</scope>
    <source>
        <strain evidence="3 4">DSM 6562</strain>
    </source>
</reference>
<dbReference type="PANTHER" id="PTHR43344">
    <property type="entry name" value="PHOSPHOSERINE PHOSPHATASE"/>
    <property type="match status" value="1"/>
</dbReference>
<dbReference type="SUPFAM" id="SSF56784">
    <property type="entry name" value="HAD-like"/>
    <property type="match status" value="1"/>
</dbReference>
<dbReference type="NCBIfam" id="TIGR01488">
    <property type="entry name" value="HAD-SF-IB"/>
    <property type="match status" value="1"/>
</dbReference>
<dbReference type="InterPro" id="IPR036412">
    <property type="entry name" value="HAD-like_sf"/>
</dbReference>
<dbReference type="InterPro" id="IPR023214">
    <property type="entry name" value="HAD_sf"/>
</dbReference>
<dbReference type="NCBIfam" id="TIGR01489">
    <property type="entry name" value="DKMTPPase-SF"/>
    <property type="match status" value="1"/>
</dbReference>
<evidence type="ECO:0000256" key="2">
    <source>
        <dbReference type="ARBA" id="ARBA00022801"/>
    </source>
</evidence>
<comment type="similarity">
    <text evidence="1">Belongs to the HAD-like hydrolase superfamily. SerB family.</text>
</comment>
<dbReference type="InterPro" id="IPR050582">
    <property type="entry name" value="HAD-like_SerB"/>
</dbReference>
<name>A0A5S4ZY36_9FIRM</name>
<dbReference type="Gene3D" id="3.40.50.1000">
    <property type="entry name" value="HAD superfamily/HAD-like"/>
    <property type="match status" value="1"/>
</dbReference>
<dbReference type="GO" id="GO:0000287">
    <property type="term" value="F:magnesium ion binding"/>
    <property type="evidence" value="ECO:0007669"/>
    <property type="project" value="TreeGrafter"/>
</dbReference>
<accession>A0A5S4ZY36</accession>
<evidence type="ECO:0000313" key="4">
    <source>
        <dbReference type="Proteomes" id="UP000323166"/>
    </source>
</evidence>
<evidence type="ECO:0000313" key="3">
    <source>
        <dbReference type="EMBL" id="TYO98004.1"/>
    </source>
</evidence>
<dbReference type="GO" id="GO:0005737">
    <property type="term" value="C:cytoplasm"/>
    <property type="evidence" value="ECO:0007669"/>
    <property type="project" value="TreeGrafter"/>
</dbReference>
<keyword evidence="2 3" id="KW-0378">Hydrolase</keyword>
<dbReference type="PANTHER" id="PTHR43344:SF21">
    <property type="entry name" value="POLYOL PHOSPHATE PHOSPHATASE PYP1"/>
    <property type="match status" value="1"/>
</dbReference>
<dbReference type="EMBL" id="VNHM01000001">
    <property type="protein sequence ID" value="TYO98004.1"/>
    <property type="molecule type" value="Genomic_DNA"/>
</dbReference>
<dbReference type="GO" id="GO:0006564">
    <property type="term" value="P:L-serine biosynthetic process"/>
    <property type="evidence" value="ECO:0007669"/>
    <property type="project" value="TreeGrafter"/>
</dbReference>
<organism evidence="3 4">
    <name type="scientific">Desulfallas thermosapovorans DSM 6562</name>
    <dbReference type="NCBI Taxonomy" id="1121431"/>
    <lineage>
        <taxon>Bacteria</taxon>
        <taxon>Bacillati</taxon>
        <taxon>Bacillota</taxon>
        <taxon>Clostridia</taxon>
        <taxon>Eubacteriales</taxon>
        <taxon>Desulfallaceae</taxon>
        <taxon>Desulfallas</taxon>
    </lineage>
</organism>
<dbReference type="InterPro" id="IPR006384">
    <property type="entry name" value="HAD_hydro_PyrdxlP_Pase-like"/>
</dbReference>
<dbReference type="Pfam" id="PF12710">
    <property type="entry name" value="HAD"/>
    <property type="match status" value="1"/>
</dbReference>
<comment type="caution">
    <text evidence="3">The sequence shown here is derived from an EMBL/GenBank/DDBJ whole genome shotgun (WGS) entry which is preliminary data.</text>
</comment>
<dbReference type="GO" id="GO:0036424">
    <property type="term" value="F:L-phosphoserine phosphatase activity"/>
    <property type="evidence" value="ECO:0007669"/>
    <property type="project" value="TreeGrafter"/>
</dbReference>
<protein>
    <submittedName>
        <fullName evidence="3">HAD superfamily phosphoserine phosphatase-like hydrolase/2,3-diketo-5-methylthio-1-phosphopentane phosphatase</fullName>
    </submittedName>
</protein>
<keyword evidence="4" id="KW-1185">Reference proteome</keyword>
<sequence length="215" mass="24471">MAKSIIFFSDFDGTIADKDVCATMVKRFAASGWHELNCLWEAGKLSTRDCAQRTLDLMDMTPAKLDDFIAEQVLDPTFLDFAAWAGKKGYPIYILSDGYDNYIRPMLARYNLGLPFYANRMHYRQGWKIETPHDNPRCGRCGVCKSKIMLELMDPDGLNVYIGDGYSDRCPAHFAGLVFARAGRSLEAYCAREGITARRFNNFQDILIQMQKLTE</sequence>
<gene>
    <name evidence="3" type="ORF">LX24_00289</name>
</gene>
<dbReference type="Gene3D" id="3.90.1470.20">
    <property type="match status" value="1"/>
</dbReference>
<proteinExistence type="inferred from homology"/>